<evidence type="ECO:0000313" key="3">
    <source>
        <dbReference type="EMBL" id="CTQ48033.1"/>
    </source>
</evidence>
<dbReference type="PANTHER" id="PTHR33375:SF1">
    <property type="entry name" value="CHROMOSOME-PARTITIONING PROTEIN PARB-RELATED"/>
    <property type="match status" value="1"/>
</dbReference>
<sequence>MSRKRRIFDVDLPDDDAPAEIQQPPEIEMKSARRGPMASAIGEVGDARRYREKMEADIRAENDGLAHEFVRLKKLGLITDLVDVAAVRTTKLTRDRRLSDNLDLDDLKASLRDIGLSNPIRVEADGQGGFELVQGLRRLTAFRELLAETGDAAWARIPAGILASGESDAGLYRRMVDENLIRKDVSFAEMAQLARAYASDGVDGCESVDAAVNALFASVSPQKRSYIRRFATVMARLEKVLDHPAALPRSVGLALADRLDADPAFVRVVSDALRAKPERDAIEELAILRHAIDAQAAPLPPKARGAPKGRRGRVALTVPVGPGVRATATQGKMELRADVDFGALDRERLEKAIEAFWREIDSDA</sequence>
<keyword evidence="4" id="KW-1185">Reference proteome</keyword>
<accession>A0A0M6YET5</accession>
<proteinExistence type="predicted"/>
<dbReference type="PANTHER" id="PTHR33375">
    <property type="entry name" value="CHROMOSOME-PARTITIONING PROTEIN PARB-RELATED"/>
    <property type="match status" value="1"/>
</dbReference>
<evidence type="ECO:0000256" key="1">
    <source>
        <dbReference type="SAM" id="MobiDB-lite"/>
    </source>
</evidence>
<feature type="region of interest" description="Disordered" evidence="1">
    <location>
        <begin position="1"/>
        <end position="40"/>
    </location>
</feature>
<dbReference type="STRING" id="420998.JDO7802_00027"/>
<dbReference type="EMBL" id="CXSU01000001">
    <property type="protein sequence ID" value="CTQ48033.1"/>
    <property type="molecule type" value="Genomic_DNA"/>
</dbReference>
<reference evidence="3 4" key="1">
    <citation type="submission" date="2015-07" db="EMBL/GenBank/DDBJ databases">
        <authorList>
            <person name="Noorani M."/>
        </authorList>
    </citation>
    <scope>NUCLEOTIDE SEQUENCE [LARGE SCALE GENOMIC DNA]</scope>
    <source>
        <strain evidence="3 4">CECT 7802</strain>
    </source>
</reference>
<dbReference type="GO" id="GO:0007059">
    <property type="term" value="P:chromosome segregation"/>
    <property type="evidence" value="ECO:0007669"/>
    <property type="project" value="TreeGrafter"/>
</dbReference>
<evidence type="ECO:0000313" key="4">
    <source>
        <dbReference type="Proteomes" id="UP000049222"/>
    </source>
</evidence>
<dbReference type="Gene3D" id="3.90.1530.30">
    <property type="match status" value="1"/>
</dbReference>
<protein>
    <submittedName>
        <fullName evidence="3">PRTRC system ParB family protein</fullName>
    </submittedName>
</protein>
<dbReference type="OrthoDB" id="7656008at2"/>
<evidence type="ECO:0000259" key="2">
    <source>
        <dbReference type="Pfam" id="PF02195"/>
    </source>
</evidence>
<dbReference type="InterPro" id="IPR036086">
    <property type="entry name" value="ParB/Sulfiredoxin_sf"/>
</dbReference>
<gene>
    <name evidence="3" type="ORF">JDO7802_00027</name>
</gene>
<dbReference type="GO" id="GO:0005694">
    <property type="term" value="C:chromosome"/>
    <property type="evidence" value="ECO:0007669"/>
    <property type="project" value="TreeGrafter"/>
</dbReference>
<dbReference type="Proteomes" id="UP000049222">
    <property type="component" value="Unassembled WGS sequence"/>
</dbReference>
<dbReference type="InterPro" id="IPR003115">
    <property type="entry name" value="ParB_N"/>
</dbReference>
<organism evidence="3 4">
    <name type="scientific">Jannaschia donghaensis</name>
    <dbReference type="NCBI Taxonomy" id="420998"/>
    <lineage>
        <taxon>Bacteria</taxon>
        <taxon>Pseudomonadati</taxon>
        <taxon>Pseudomonadota</taxon>
        <taxon>Alphaproteobacteria</taxon>
        <taxon>Rhodobacterales</taxon>
        <taxon>Roseobacteraceae</taxon>
        <taxon>Jannaschia</taxon>
    </lineage>
</organism>
<dbReference type="SUPFAM" id="SSF110849">
    <property type="entry name" value="ParB/Sulfiredoxin"/>
    <property type="match status" value="1"/>
</dbReference>
<dbReference type="Pfam" id="PF02195">
    <property type="entry name" value="ParB_N"/>
    <property type="match status" value="1"/>
</dbReference>
<name>A0A0M6YET5_9RHOB</name>
<dbReference type="InterPro" id="IPR050336">
    <property type="entry name" value="Chromosome_partition/occlusion"/>
</dbReference>
<feature type="domain" description="ParB-like N-terminal" evidence="2">
    <location>
        <begin position="93"/>
        <end position="148"/>
    </location>
</feature>
<dbReference type="RefSeq" id="WP_055081681.1">
    <property type="nucleotide sequence ID" value="NZ_CXSU01000001.1"/>
</dbReference>
<dbReference type="AlphaFoldDB" id="A0A0M6YET5"/>